<protein>
    <submittedName>
        <fullName evidence="3">Uncharacterized protein</fullName>
    </submittedName>
</protein>
<dbReference type="Proteomes" id="UP000025229">
    <property type="component" value="Chromosome"/>
</dbReference>
<keyword evidence="2" id="KW-0472">Membrane</keyword>
<evidence type="ECO:0000313" key="4">
    <source>
        <dbReference type="EMBL" id="MDX5893591.1"/>
    </source>
</evidence>
<keyword evidence="5" id="KW-1185">Reference proteome</keyword>
<evidence type="ECO:0000256" key="1">
    <source>
        <dbReference type="SAM" id="MobiDB-lite"/>
    </source>
</evidence>
<feature type="transmembrane region" description="Helical" evidence="2">
    <location>
        <begin position="35"/>
        <end position="55"/>
    </location>
</feature>
<proteinExistence type="predicted"/>
<dbReference type="OrthoDB" id="9972496at2"/>
<reference evidence="3 5" key="1">
    <citation type="submission" date="2014-03" db="EMBL/GenBank/DDBJ databases">
        <title>Complete genome sequence of the Radio-Resistant Rubrobacter radiotolerans RSPS-4.</title>
        <authorList>
            <person name="Egas C.C."/>
            <person name="Barroso C.C."/>
            <person name="Froufe H.J.C."/>
            <person name="Pacheco J.J."/>
            <person name="Albuquerque L.L."/>
            <person name="da Costa M.M.S."/>
        </authorList>
    </citation>
    <scope>NUCLEOTIDE SEQUENCE [LARGE SCALE GENOMIC DNA]</scope>
    <source>
        <strain evidence="3 5">RSPS-4</strain>
    </source>
</reference>
<evidence type="ECO:0000313" key="3">
    <source>
        <dbReference type="EMBL" id="AHY46181.1"/>
    </source>
</evidence>
<reference evidence="4" key="2">
    <citation type="submission" date="2023-11" db="EMBL/GenBank/DDBJ databases">
        <title>MicrobeMod: A computational toolkit for identifying prokaryotic methylation and restriction-modification with nanopore sequencing.</title>
        <authorList>
            <person name="Crits-Christoph A."/>
            <person name="Kang S.C."/>
            <person name="Lee H."/>
            <person name="Ostrov N."/>
        </authorList>
    </citation>
    <scope>NUCLEOTIDE SEQUENCE</scope>
    <source>
        <strain evidence="4">ATCC 51242</strain>
    </source>
</reference>
<dbReference type="STRING" id="42256.RradSPS_0898"/>
<accession>A0A023X1V1</accession>
<dbReference type="EMBL" id="JAWXXX010000001">
    <property type="protein sequence ID" value="MDX5893591.1"/>
    <property type="molecule type" value="Genomic_DNA"/>
</dbReference>
<dbReference type="RefSeq" id="WP_038680971.1">
    <property type="nucleotide sequence ID" value="NZ_CP007514.1"/>
</dbReference>
<feature type="compositionally biased region" description="Basic and acidic residues" evidence="1">
    <location>
        <begin position="93"/>
        <end position="112"/>
    </location>
</feature>
<evidence type="ECO:0000256" key="2">
    <source>
        <dbReference type="SAM" id="Phobius"/>
    </source>
</evidence>
<keyword evidence="2" id="KW-1133">Transmembrane helix</keyword>
<feature type="transmembrane region" description="Helical" evidence="2">
    <location>
        <begin position="61"/>
        <end position="79"/>
    </location>
</feature>
<name>A0A023X1V1_RUBRA</name>
<keyword evidence="2" id="KW-0812">Transmembrane</keyword>
<dbReference type="KEGG" id="rrd:RradSPS_0898"/>
<dbReference type="EMBL" id="CP007514">
    <property type="protein sequence ID" value="AHY46181.1"/>
    <property type="molecule type" value="Genomic_DNA"/>
</dbReference>
<evidence type="ECO:0000313" key="5">
    <source>
        <dbReference type="Proteomes" id="UP000025229"/>
    </source>
</evidence>
<sequence>MDLFLSTIGWLLLVVCLALVLFGVAMALGSQSRQAGVYFALWWVTGAAAASGIVVRDPVTLAVGGTCFLVAGLAFVFEARRMRSETSRRVRERRNIRASERASERTTAENVRRNHRRRAS</sequence>
<gene>
    <name evidence="3" type="ORF">RradSPS_0898</name>
    <name evidence="4" type="ORF">SIL72_06050</name>
</gene>
<dbReference type="AlphaFoldDB" id="A0A023X1V1"/>
<feature type="transmembrane region" description="Helical" evidence="2">
    <location>
        <begin position="6"/>
        <end position="28"/>
    </location>
</feature>
<feature type="region of interest" description="Disordered" evidence="1">
    <location>
        <begin position="93"/>
        <end position="120"/>
    </location>
</feature>
<dbReference type="HOGENOM" id="CLU_2047998_0_0_11"/>
<organism evidence="3 5">
    <name type="scientific">Rubrobacter radiotolerans</name>
    <name type="common">Arthrobacter radiotolerans</name>
    <dbReference type="NCBI Taxonomy" id="42256"/>
    <lineage>
        <taxon>Bacteria</taxon>
        <taxon>Bacillati</taxon>
        <taxon>Actinomycetota</taxon>
        <taxon>Rubrobacteria</taxon>
        <taxon>Rubrobacterales</taxon>
        <taxon>Rubrobacteraceae</taxon>
        <taxon>Rubrobacter</taxon>
    </lineage>
</organism>
<dbReference type="Proteomes" id="UP001281130">
    <property type="component" value="Unassembled WGS sequence"/>
</dbReference>